<dbReference type="InterPro" id="IPR001590">
    <property type="entry name" value="Peptidase_M12B"/>
</dbReference>
<dbReference type="InterPro" id="IPR024079">
    <property type="entry name" value="MetalloPept_cat_dom_sf"/>
</dbReference>
<reference evidence="3" key="1">
    <citation type="submission" date="2021-10" db="EMBL/GenBank/DDBJ databases">
        <title>Melipona bicolor Genome sequencing and assembly.</title>
        <authorList>
            <person name="Araujo N.S."/>
            <person name="Arias M.C."/>
        </authorList>
    </citation>
    <scope>NUCLEOTIDE SEQUENCE</scope>
    <source>
        <strain evidence="3">USP_2M_L1-L4_2017</strain>
        <tissue evidence="3">Whole body</tissue>
    </source>
</reference>
<organism evidence="3 4">
    <name type="scientific">Melipona bicolor</name>
    <dbReference type="NCBI Taxonomy" id="60889"/>
    <lineage>
        <taxon>Eukaryota</taxon>
        <taxon>Metazoa</taxon>
        <taxon>Ecdysozoa</taxon>
        <taxon>Arthropoda</taxon>
        <taxon>Hexapoda</taxon>
        <taxon>Insecta</taxon>
        <taxon>Pterygota</taxon>
        <taxon>Neoptera</taxon>
        <taxon>Endopterygota</taxon>
        <taxon>Hymenoptera</taxon>
        <taxon>Apocrita</taxon>
        <taxon>Aculeata</taxon>
        <taxon>Apoidea</taxon>
        <taxon>Anthophila</taxon>
        <taxon>Apidae</taxon>
        <taxon>Melipona</taxon>
    </lineage>
</organism>
<dbReference type="PANTHER" id="PTHR11905:SF237">
    <property type="entry name" value="MIND-MELD, ISOFORM J"/>
    <property type="match status" value="1"/>
</dbReference>
<evidence type="ECO:0000259" key="2">
    <source>
        <dbReference type="PROSITE" id="PS50215"/>
    </source>
</evidence>
<gene>
    <name evidence="3" type="ORF">K0M31_008943</name>
</gene>
<evidence type="ECO:0000313" key="3">
    <source>
        <dbReference type="EMBL" id="KAK1123325.1"/>
    </source>
</evidence>
<dbReference type="PROSITE" id="PS50215">
    <property type="entry name" value="ADAM_MEPRO"/>
    <property type="match status" value="1"/>
</dbReference>
<dbReference type="PANTHER" id="PTHR11905">
    <property type="entry name" value="ADAM A DISINTEGRIN AND METALLOPROTEASE DOMAIN"/>
    <property type="match status" value="1"/>
</dbReference>
<protein>
    <recommendedName>
        <fullName evidence="2">Peptidase M12B domain-containing protein</fullName>
    </recommendedName>
</protein>
<evidence type="ECO:0000313" key="4">
    <source>
        <dbReference type="Proteomes" id="UP001177670"/>
    </source>
</evidence>
<comment type="caution">
    <text evidence="1">Lacks conserved residue(s) required for the propagation of feature annotation.</text>
</comment>
<dbReference type="Gene3D" id="3.40.390.10">
    <property type="entry name" value="Collagenase (Catalytic Domain)"/>
    <property type="match status" value="1"/>
</dbReference>
<dbReference type="GO" id="GO:0006508">
    <property type="term" value="P:proteolysis"/>
    <property type="evidence" value="ECO:0007669"/>
    <property type="project" value="InterPro"/>
</dbReference>
<accession>A0AA40FQU0</accession>
<dbReference type="GO" id="GO:0004222">
    <property type="term" value="F:metalloendopeptidase activity"/>
    <property type="evidence" value="ECO:0007669"/>
    <property type="project" value="InterPro"/>
</dbReference>
<dbReference type="EMBL" id="JAHYIQ010000021">
    <property type="protein sequence ID" value="KAK1123325.1"/>
    <property type="molecule type" value="Genomic_DNA"/>
</dbReference>
<feature type="domain" description="Peptidase M12B" evidence="2">
    <location>
        <begin position="1"/>
        <end position="84"/>
    </location>
</feature>
<name>A0AA40FQU0_9HYME</name>
<evidence type="ECO:0000256" key="1">
    <source>
        <dbReference type="PROSITE-ProRule" id="PRU00276"/>
    </source>
</evidence>
<dbReference type="Proteomes" id="UP001177670">
    <property type="component" value="Unassembled WGS sequence"/>
</dbReference>
<sequence length="84" mass="9581">MFEKRNGSTRAEVVHDAIQVANIADMYFRTLNTRVSVIYIETWQGKNQADITAGMDIGVALLNLNDYAMRRMFQVSHDTTQLLT</sequence>
<dbReference type="SUPFAM" id="SSF55486">
    <property type="entry name" value="Metalloproteases ('zincins'), catalytic domain"/>
    <property type="match status" value="1"/>
</dbReference>
<proteinExistence type="predicted"/>
<dbReference type="Pfam" id="PF01421">
    <property type="entry name" value="Reprolysin"/>
    <property type="match status" value="1"/>
</dbReference>
<keyword evidence="4" id="KW-1185">Reference proteome</keyword>
<dbReference type="AlphaFoldDB" id="A0AA40FQU0"/>
<comment type="caution">
    <text evidence="3">The sequence shown here is derived from an EMBL/GenBank/DDBJ whole genome shotgun (WGS) entry which is preliminary data.</text>
</comment>